<organism evidence="7 8">
    <name type="scientific">Paracidovorax konjaci</name>
    <dbReference type="NCBI Taxonomy" id="32040"/>
    <lineage>
        <taxon>Bacteria</taxon>
        <taxon>Pseudomonadati</taxon>
        <taxon>Pseudomonadota</taxon>
        <taxon>Betaproteobacteria</taxon>
        <taxon>Burkholderiales</taxon>
        <taxon>Comamonadaceae</taxon>
        <taxon>Paracidovorax</taxon>
    </lineage>
</organism>
<dbReference type="AlphaFoldDB" id="A0A1I1Z250"/>
<dbReference type="Gene3D" id="1.20.1260.100">
    <property type="entry name" value="TspO/MBR protein"/>
    <property type="match status" value="1"/>
</dbReference>
<evidence type="ECO:0000256" key="6">
    <source>
        <dbReference type="SAM" id="Phobius"/>
    </source>
</evidence>
<feature type="transmembrane region" description="Helical" evidence="6">
    <location>
        <begin position="102"/>
        <end position="120"/>
    </location>
</feature>
<dbReference type="CDD" id="cd15904">
    <property type="entry name" value="TSPO_MBR"/>
    <property type="match status" value="1"/>
</dbReference>
<protein>
    <submittedName>
        <fullName evidence="7">TspO and MBR related proteins</fullName>
    </submittedName>
</protein>
<evidence type="ECO:0000313" key="8">
    <source>
        <dbReference type="Proteomes" id="UP000199517"/>
    </source>
</evidence>
<dbReference type="Proteomes" id="UP000199517">
    <property type="component" value="Unassembled WGS sequence"/>
</dbReference>
<dbReference type="EMBL" id="FOMQ01000022">
    <property type="protein sequence ID" value="SFE25885.1"/>
    <property type="molecule type" value="Genomic_DNA"/>
</dbReference>
<dbReference type="InterPro" id="IPR004307">
    <property type="entry name" value="TspO_MBR"/>
</dbReference>
<name>A0A1I1Z250_9BURK</name>
<dbReference type="FunFam" id="1.20.1260.100:FF:000001">
    <property type="entry name" value="translocator protein 2"/>
    <property type="match status" value="1"/>
</dbReference>
<dbReference type="GO" id="GO:0033013">
    <property type="term" value="P:tetrapyrrole metabolic process"/>
    <property type="evidence" value="ECO:0007669"/>
    <property type="project" value="UniProtKB-ARBA"/>
</dbReference>
<gene>
    <name evidence="7" type="ORF">SAMN04489710_12241</name>
</gene>
<evidence type="ECO:0000256" key="3">
    <source>
        <dbReference type="ARBA" id="ARBA00022692"/>
    </source>
</evidence>
<evidence type="ECO:0000256" key="4">
    <source>
        <dbReference type="ARBA" id="ARBA00022989"/>
    </source>
</evidence>
<accession>A0A1I1Z250</accession>
<comment type="similarity">
    <text evidence="2">Belongs to the TspO/BZRP family.</text>
</comment>
<keyword evidence="4 6" id="KW-1133">Transmembrane helix</keyword>
<proteinExistence type="inferred from homology"/>
<feature type="transmembrane region" description="Helical" evidence="6">
    <location>
        <begin position="154"/>
        <end position="175"/>
    </location>
</feature>
<evidence type="ECO:0000313" key="7">
    <source>
        <dbReference type="EMBL" id="SFE25885.1"/>
    </source>
</evidence>
<dbReference type="STRING" id="32040.SAMN04489710_12241"/>
<dbReference type="PANTHER" id="PTHR10057">
    <property type="entry name" value="PERIPHERAL-TYPE BENZODIAZEPINE RECEPTOR"/>
    <property type="match status" value="1"/>
</dbReference>
<reference evidence="8" key="1">
    <citation type="submission" date="2016-10" db="EMBL/GenBank/DDBJ databases">
        <authorList>
            <person name="Varghese N."/>
            <person name="Submissions S."/>
        </authorList>
    </citation>
    <scope>NUCLEOTIDE SEQUENCE [LARGE SCALE GENOMIC DNA]</scope>
    <source>
        <strain evidence="8">DSM 7481</strain>
    </source>
</reference>
<dbReference type="RefSeq" id="WP_092957421.1">
    <property type="nucleotide sequence ID" value="NZ_FOMQ01000022.1"/>
</dbReference>
<keyword evidence="3 6" id="KW-0812">Transmembrane</keyword>
<keyword evidence="5 6" id="KW-0472">Membrane</keyword>
<comment type="subcellular location">
    <subcellularLocation>
        <location evidence="1">Membrane</location>
        <topology evidence="1">Multi-pass membrane protein</topology>
    </subcellularLocation>
</comment>
<evidence type="ECO:0000256" key="5">
    <source>
        <dbReference type="ARBA" id="ARBA00023136"/>
    </source>
</evidence>
<evidence type="ECO:0000256" key="1">
    <source>
        <dbReference type="ARBA" id="ARBA00004141"/>
    </source>
</evidence>
<feature type="transmembrane region" description="Helical" evidence="6">
    <location>
        <begin position="126"/>
        <end position="147"/>
    </location>
</feature>
<evidence type="ECO:0000256" key="2">
    <source>
        <dbReference type="ARBA" id="ARBA00007524"/>
    </source>
</evidence>
<dbReference type="GO" id="GO:0016020">
    <property type="term" value="C:membrane"/>
    <property type="evidence" value="ECO:0007669"/>
    <property type="project" value="UniProtKB-SubCell"/>
</dbReference>
<dbReference type="OrthoDB" id="9795496at2"/>
<keyword evidence="8" id="KW-1185">Reference proteome</keyword>
<feature type="transmembrane region" description="Helical" evidence="6">
    <location>
        <begin position="28"/>
        <end position="50"/>
    </location>
</feature>
<dbReference type="PANTHER" id="PTHR10057:SF0">
    <property type="entry name" value="TRANSLOCATOR PROTEIN"/>
    <property type="match status" value="1"/>
</dbReference>
<dbReference type="Pfam" id="PF03073">
    <property type="entry name" value="TspO_MBR"/>
    <property type="match status" value="1"/>
</dbReference>
<feature type="transmembrane region" description="Helical" evidence="6">
    <location>
        <begin position="70"/>
        <end position="90"/>
    </location>
</feature>
<dbReference type="InterPro" id="IPR038330">
    <property type="entry name" value="TspO/MBR-related_sf"/>
</dbReference>
<dbReference type="PIRSF" id="PIRSF005859">
    <property type="entry name" value="PBR"/>
    <property type="match status" value="1"/>
</dbReference>
<sequence>MTPPPSSFPRPGPAGPVPARAPLAPRTWAALAGWLLLCFIAAGIGSMASVRAPQFYAQLVQPTWAPPPGVFGPVWSVLYALMGIAAWLVWREPASAARRQALALFCVQLALNALWSWLFFQWHRGAWALADIALLGACVAATFVAFLRLRTLAGALLLPYLAWISFAAALNYTLWRNNPGLLGG</sequence>